<feature type="signal peptide" evidence="1">
    <location>
        <begin position="1"/>
        <end position="39"/>
    </location>
</feature>
<reference evidence="2 3" key="1">
    <citation type="journal article" date="2016" name="Environ. Microbiol.">
        <title>New Methyloceanibacter diversity from North Sea sediments includes methanotroph containing solely the soluble methane monooxygenase.</title>
        <authorList>
            <person name="Vekeman B."/>
            <person name="Kerckhof F.M."/>
            <person name="Cremers G."/>
            <person name="de Vos P."/>
            <person name="Vandamme P."/>
            <person name="Boon N."/>
            <person name="Op den Camp H.J."/>
            <person name="Heylen K."/>
        </authorList>
    </citation>
    <scope>NUCLEOTIDE SEQUENCE [LARGE SCALE GENOMIC DNA]</scope>
    <source>
        <strain evidence="2 3">R-67177</strain>
    </source>
</reference>
<keyword evidence="3" id="KW-1185">Reference proteome</keyword>
<gene>
    <name evidence="2" type="ORF">AUC71_00955</name>
</gene>
<accession>A0A1E3WC79</accession>
<dbReference type="Proteomes" id="UP000095042">
    <property type="component" value="Unassembled WGS sequence"/>
</dbReference>
<evidence type="ECO:0000313" key="3">
    <source>
        <dbReference type="Proteomes" id="UP000095042"/>
    </source>
</evidence>
<proteinExistence type="predicted"/>
<name>A0A1E3WC79_9HYPH</name>
<dbReference type="EMBL" id="LPWD01000113">
    <property type="protein sequence ID" value="ODS03415.1"/>
    <property type="molecule type" value="Genomic_DNA"/>
</dbReference>
<sequence length="91" mass="10018">MAGTRRLAPCTPHRRDFMLKNVFLAAAASVILAGGMTAAAPVPADAKPRCDARADAMYPHNKNARKAYKKGCKSDHRAWKKRNDKGIWIVL</sequence>
<evidence type="ECO:0000313" key="2">
    <source>
        <dbReference type="EMBL" id="ODS03415.1"/>
    </source>
</evidence>
<evidence type="ECO:0000256" key="1">
    <source>
        <dbReference type="SAM" id="SignalP"/>
    </source>
</evidence>
<keyword evidence="1" id="KW-0732">Signal</keyword>
<organism evidence="2 3">
    <name type="scientific">Methyloceanibacter marginalis</name>
    <dbReference type="NCBI Taxonomy" id="1774971"/>
    <lineage>
        <taxon>Bacteria</taxon>
        <taxon>Pseudomonadati</taxon>
        <taxon>Pseudomonadota</taxon>
        <taxon>Alphaproteobacteria</taxon>
        <taxon>Hyphomicrobiales</taxon>
        <taxon>Hyphomicrobiaceae</taxon>
        <taxon>Methyloceanibacter</taxon>
    </lineage>
</organism>
<evidence type="ECO:0008006" key="4">
    <source>
        <dbReference type="Google" id="ProtNLM"/>
    </source>
</evidence>
<feature type="chain" id="PRO_5009139233" description="Tat pathway signal protein" evidence="1">
    <location>
        <begin position="40"/>
        <end position="91"/>
    </location>
</feature>
<comment type="caution">
    <text evidence="2">The sequence shown here is derived from an EMBL/GenBank/DDBJ whole genome shotgun (WGS) entry which is preliminary data.</text>
</comment>
<protein>
    <recommendedName>
        <fullName evidence="4">Tat pathway signal protein</fullName>
    </recommendedName>
</protein>
<dbReference type="AlphaFoldDB" id="A0A1E3WC79"/>